<dbReference type="RefSeq" id="WP_230950702.1">
    <property type="nucleotide sequence ID" value="NZ_CP064001.1"/>
</dbReference>
<sequence>MNEEMAALPDYPMLTGVTSDHAMVTLADYPVLAEIAAGHTTAKRLDRRAVRWLYRQHLSRVDAVMLDPREQQLVDELRAGEAMEEPTAEQNAEAYRIMLALAIDGPWSSSSKRDVAEWIAWWAPSARIAETMPDAECKALWASGWWPPAAPEHAGRVPPPSVRIALRFDDRHCQNTIAAYEKTKKDAR</sequence>
<reference evidence="1 2" key="1">
    <citation type="submission" date="2024-12" db="EMBL/GenBank/DDBJ databases">
        <authorList>
            <person name="Alaofin S."/>
            <person name="Velasco D."/>
            <person name="Li D."/>
            <person name="Baldwin T."/>
            <person name="Liu Z."/>
            <person name="Schachterle J.K."/>
        </authorList>
    </citation>
    <scope>NUCLEOTIDE SEQUENCE [LARGE SCALE GENOMIC DNA]</scope>
    <source>
        <strain evidence="1 2">B1</strain>
    </source>
</reference>
<name>A0ABW9KYQ1_XANCT</name>
<organism evidence="1 2">
    <name type="scientific">Xanthomonas translucens pv. translucens</name>
    <dbReference type="NCBI Taxonomy" id="134875"/>
    <lineage>
        <taxon>Bacteria</taxon>
        <taxon>Pseudomonadati</taxon>
        <taxon>Pseudomonadota</taxon>
        <taxon>Gammaproteobacteria</taxon>
        <taxon>Lysobacterales</taxon>
        <taxon>Lysobacteraceae</taxon>
        <taxon>Xanthomonas</taxon>
        <taxon>Xanthomonas translucens group</taxon>
    </lineage>
</organism>
<dbReference type="Proteomes" id="UP001635788">
    <property type="component" value="Unassembled WGS sequence"/>
</dbReference>
<gene>
    <name evidence="1" type="ORF">ACK3FC_17340</name>
</gene>
<protein>
    <submittedName>
        <fullName evidence="1">Uncharacterized protein</fullName>
    </submittedName>
</protein>
<evidence type="ECO:0000313" key="2">
    <source>
        <dbReference type="Proteomes" id="UP001635788"/>
    </source>
</evidence>
<accession>A0ABW9KYQ1</accession>
<dbReference type="EMBL" id="JBKAMQ010000002">
    <property type="protein sequence ID" value="MFN6508915.1"/>
    <property type="molecule type" value="Genomic_DNA"/>
</dbReference>
<evidence type="ECO:0000313" key="1">
    <source>
        <dbReference type="EMBL" id="MFN6508915.1"/>
    </source>
</evidence>
<comment type="caution">
    <text evidence="1">The sequence shown here is derived from an EMBL/GenBank/DDBJ whole genome shotgun (WGS) entry which is preliminary data.</text>
</comment>
<keyword evidence="2" id="KW-1185">Reference proteome</keyword>
<proteinExistence type="predicted"/>